<dbReference type="InterPro" id="IPR002347">
    <property type="entry name" value="SDR_fam"/>
</dbReference>
<feature type="non-terminal residue" evidence="3">
    <location>
        <position position="1"/>
    </location>
</feature>
<name>X1B217_9ZZZZ</name>
<gene>
    <name evidence="3" type="ORF">S01H4_22728</name>
</gene>
<dbReference type="PANTHER" id="PTHR43086">
    <property type="entry name" value="VERY-LONG-CHAIN 3-OXOOACYL-COA REDUCTASE"/>
    <property type="match status" value="1"/>
</dbReference>
<organism evidence="3">
    <name type="scientific">marine sediment metagenome</name>
    <dbReference type="NCBI Taxonomy" id="412755"/>
    <lineage>
        <taxon>unclassified sequences</taxon>
        <taxon>metagenomes</taxon>
        <taxon>ecological metagenomes</taxon>
    </lineage>
</organism>
<reference evidence="3" key="1">
    <citation type="journal article" date="2014" name="Front. Microbiol.">
        <title>High frequency of phylogenetically diverse reductive dehalogenase-homologous genes in deep subseafloor sedimentary metagenomes.</title>
        <authorList>
            <person name="Kawai M."/>
            <person name="Futagami T."/>
            <person name="Toyoda A."/>
            <person name="Takaki Y."/>
            <person name="Nishi S."/>
            <person name="Hori S."/>
            <person name="Arai W."/>
            <person name="Tsubouchi T."/>
            <person name="Morono Y."/>
            <person name="Uchiyama I."/>
            <person name="Ito T."/>
            <person name="Fujiyama A."/>
            <person name="Inagaki F."/>
            <person name="Takami H."/>
        </authorList>
    </citation>
    <scope>NUCLEOTIDE SEQUENCE</scope>
    <source>
        <strain evidence="3">Expedition CK06-06</strain>
    </source>
</reference>
<proteinExistence type="predicted"/>
<dbReference type="GO" id="GO:0016491">
    <property type="term" value="F:oxidoreductase activity"/>
    <property type="evidence" value="ECO:0007669"/>
    <property type="project" value="UniProtKB-KW"/>
</dbReference>
<dbReference type="AlphaFoldDB" id="X1B217"/>
<dbReference type="SUPFAM" id="SSF51735">
    <property type="entry name" value="NAD(P)-binding Rossmann-fold domains"/>
    <property type="match status" value="1"/>
</dbReference>
<evidence type="ECO:0000256" key="2">
    <source>
        <dbReference type="ARBA" id="ARBA00023002"/>
    </source>
</evidence>
<dbReference type="PANTHER" id="PTHR43086:SF2">
    <property type="entry name" value="HYDROXYSTEROID DEHYDROGENASE-LIKE PROTEIN 1"/>
    <property type="match status" value="1"/>
</dbReference>
<accession>X1B217</accession>
<dbReference type="Gene3D" id="3.40.50.720">
    <property type="entry name" value="NAD(P)-binding Rossmann-like Domain"/>
    <property type="match status" value="1"/>
</dbReference>
<keyword evidence="1" id="KW-0521">NADP</keyword>
<dbReference type="EMBL" id="BART01010458">
    <property type="protein sequence ID" value="GAG88960.1"/>
    <property type="molecule type" value="Genomic_DNA"/>
</dbReference>
<dbReference type="GO" id="GO:0005783">
    <property type="term" value="C:endoplasmic reticulum"/>
    <property type="evidence" value="ECO:0007669"/>
    <property type="project" value="TreeGrafter"/>
</dbReference>
<dbReference type="GO" id="GO:0030497">
    <property type="term" value="P:fatty acid elongation"/>
    <property type="evidence" value="ECO:0007669"/>
    <property type="project" value="TreeGrafter"/>
</dbReference>
<dbReference type="InterPro" id="IPR036291">
    <property type="entry name" value="NAD(P)-bd_dom_sf"/>
</dbReference>
<evidence type="ECO:0000256" key="1">
    <source>
        <dbReference type="ARBA" id="ARBA00022857"/>
    </source>
</evidence>
<evidence type="ECO:0000313" key="3">
    <source>
        <dbReference type="EMBL" id="GAG88960.1"/>
    </source>
</evidence>
<dbReference type="PRINTS" id="PR00081">
    <property type="entry name" value="GDHRDH"/>
</dbReference>
<dbReference type="Pfam" id="PF00106">
    <property type="entry name" value="adh_short"/>
    <property type="match status" value="1"/>
</dbReference>
<keyword evidence="2" id="KW-0560">Oxidoreductase</keyword>
<sequence>ASFANILASRGYNLIITGRRKEKIQKLANELSKKYNIKIDVIIAELSNEKDIKDIVKYISKTKNIDTLINNAGYSIYKNFSDSAVAENENMISVHILAVIKIINAVLPKMIRQGYGNIINVSSLGANIFANDAPIPLVAPVIIAILFNLFS</sequence>
<protein>
    <submittedName>
        <fullName evidence="3">Uncharacterized protein</fullName>
    </submittedName>
</protein>
<comment type="caution">
    <text evidence="3">The sequence shown here is derived from an EMBL/GenBank/DDBJ whole genome shotgun (WGS) entry which is preliminary data.</text>
</comment>